<accession>A0ABX1GSI7</accession>
<evidence type="ECO:0000259" key="1">
    <source>
        <dbReference type="Pfam" id="PF13477"/>
    </source>
</evidence>
<dbReference type="PANTHER" id="PTHR12526:SF630">
    <property type="entry name" value="GLYCOSYLTRANSFERASE"/>
    <property type="match status" value="1"/>
</dbReference>
<sequence>MSVIVFFCPTDTWGGVEKNVLLRAKQFGLRGYDVHIVLLKNTFKERFKNLTNVSVIEISSRGGDLNLFVIINYYRLLKKLKAKVAFAALKKDWWLVSFAAYLAKIPKIVLYLGIKRTIRNGFKYKLVFNLFNSKVLVNSDSLKNHLINSNTLFTTKNVYRIYNGFKIPVERNQNSDLKSKLGLPEGAFIIGCAGRFSLQKGFDQLPKIISHLPENFHIVHAGEGPLKNEIHELVAQSKFSNRIHFLGYQNNMSAFFSGLDTFLLCSRFEGMANVLNEAMSHGKPVVSTRVEGSEELLGFGKYGIIVDIDDTKSMAEALIGIEGNSIEFNPLVLRQRIENDFSIKQMIDNSELLFFG</sequence>
<dbReference type="Pfam" id="PF13692">
    <property type="entry name" value="Glyco_trans_1_4"/>
    <property type="match status" value="1"/>
</dbReference>
<dbReference type="EMBL" id="JAAWWL010000002">
    <property type="protein sequence ID" value="NKI32915.1"/>
    <property type="molecule type" value="Genomic_DNA"/>
</dbReference>
<dbReference type="Gene3D" id="3.40.50.2000">
    <property type="entry name" value="Glycogen Phosphorylase B"/>
    <property type="match status" value="2"/>
</dbReference>
<proteinExistence type="predicted"/>
<organism evidence="2 3">
    <name type="scientific">Croceivirga thetidis</name>
    <dbReference type="NCBI Taxonomy" id="2721623"/>
    <lineage>
        <taxon>Bacteria</taxon>
        <taxon>Pseudomonadati</taxon>
        <taxon>Bacteroidota</taxon>
        <taxon>Flavobacteriia</taxon>
        <taxon>Flavobacteriales</taxon>
        <taxon>Flavobacteriaceae</taxon>
        <taxon>Croceivirga</taxon>
    </lineage>
</organism>
<evidence type="ECO:0000313" key="2">
    <source>
        <dbReference type="EMBL" id="NKI32915.1"/>
    </source>
</evidence>
<dbReference type="Proteomes" id="UP000718451">
    <property type="component" value="Unassembled WGS sequence"/>
</dbReference>
<feature type="domain" description="Glycosyltransferase subfamily 4-like N-terminal" evidence="1">
    <location>
        <begin position="24"/>
        <end position="110"/>
    </location>
</feature>
<gene>
    <name evidence="2" type="ORF">HCU67_13240</name>
</gene>
<keyword evidence="3" id="KW-1185">Reference proteome</keyword>
<dbReference type="Pfam" id="PF13477">
    <property type="entry name" value="Glyco_trans_4_2"/>
    <property type="match status" value="1"/>
</dbReference>
<evidence type="ECO:0000313" key="3">
    <source>
        <dbReference type="Proteomes" id="UP000718451"/>
    </source>
</evidence>
<name>A0ABX1GSI7_9FLAO</name>
<reference evidence="2 3" key="1">
    <citation type="submission" date="2020-04" db="EMBL/GenBank/DDBJ databases">
        <authorList>
            <person name="Yoon J."/>
        </authorList>
    </citation>
    <scope>NUCLEOTIDE SEQUENCE [LARGE SCALE GENOMIC DNA]</scope>
    <source>
        <strain evidence="2 3">DJ-13</strain>
    </source>
</reference>
<dbReference type="InterPro" id="IPR028098">
    <property type="entry name" value="Glyco_trans_4-like_N"/>
</dbReference>
<dbReference type="RefSeq" id="WP_168553077.1">
    <property type="nucleotide sequence ID" value="NZ_JAAWWL010000002.1"/>
</dbReference>
<dbReference type="SUPFAM" id="SSF53756">
    <property type="entry name" value="UDP-Glycosyltransferase/glycogen phosphorylase"/>
    <property type="match status" value="1"/>
</dbReference>
<dbReference type="CDD" id="cd03811">
    <property type="entry name" value="GT4_GT28_WabH-like"/>
    <property type="match status" value="1"/>
</dbReference>
<comment type="caution">
    <text evidence="2">The sequence shown here is derived from an EMBL/GenBank/DDBJ whole genome shotgun (WGS) entry which is preliminary data.</text>
</comment>
<protein>
    <submittedName>
        <fullName evidence="2">Glycosyltransferase</fullName>
    </submittedName>
</protein>
<dbReference type="PANTHER" id="PTHR12526">
    <property type="entry name" value="GLYCOSYLTRANSFERASE"/>
    <property type="match status" value="1"/>
</dbReference>